<organism evidence="7 8">
    <name type="scientific">Hibiscus syriacus</name>
    <name type="common">Rose of Sharon</name>
    <dbReference type="NCBI Taxonomy" id="106335"/>
    <lineage>
        <taxon>Eukaryota</taxon>
        <taxon>Viridiplantae</taxon>
        <taxon>Streptophyta</taxon>
        <taxon>Embryophyta</taxon>
        <taxon>Tracheophyta</taxon>
        <taxon>Spermatophyta</taxon>
        <taxon>Magnoliopsida</taxon>
        <taxon>eudicotyledons</taxon>
        <taxon>Gunneridae</taxon>
        <taxon>Pentapetalae</taxon>
        <taxon>rosids</taxon>
        <taxon>malvids</taxon>
        <taxon>Malvales</taxon>
        <taxon>Malvaceae</taxon>
        <taxon>Malvoideae</taxon>
        <taxon>Hibiscus</taxon>
    </lineage>
</organism>
<comment type="caution">
    <text evidence="7">The sequence shown here is derived from an EMBL/GenBank/DDBJ whole genome shotgun (WGS) entry which is preliminary data.</text>
</comment>
<dbReference type="GO" id="GO:0005938">
    <property type="term" value="C:cell cortex"/>
    <property type="evidence" value="ECO:0007669"/>
    <property type="project" value="TreeGrafter"/>
</dbReference>
<comment type="subcellular location">
    <subcellularLocation>
        <location evidence="1">Cytoplasm</location>
        <location evidence="1">Cytoskeleton</location>
    </subcellularLocation>
</comment>
<evidence type="ECO:0000256" key="2">
    <source>
        <dbReference type="ARBA" id="ARBA00010058"/>
    </source>
</evidence>
<dbReference type="Proteomes" id="UP000436088">
    <property type="component" value="Unassembled WGS sequence"/>
</dbReference>
<dbReference type="AlphaFoldDB" id="A0A6A2YNT2"/>
<keyword evidence="5" id="KW-0009">Actin-binding</keyword>
<dbReference type="PRINTS" id="PR00392">
    <property type="entry name" value="PROFILIN"/>
</dbReference>
<comment type="subunit">
    <text evidence="3">Occurs in many kinds of cells as a complex with monomeric actin in a 1:1 ratio.</text>
</comment>
<dbReference type="PANTHER" id="PTHR11604:SF25">
    <property type="entry name" value="PROFILIN-5"/>
    <property type="match status" value="1"/>
</dbReference>
<accession>A0A6A2YNT2</accession>
<evidence type="ECO:0000256" key="3">
    <source>
        <dbReference type="ARBA" id="ARBA00011583"/>
    </source>
</evidence>
<dbReference type="Gene3D" id="3.30.450.30">
    <property type="entry name" value="Dynein light chain 2a, cytoplasmic"/>
    <property type="match status" value="1"/>
</dbReference>
<evidence type="ECO:0000256" key="6">
    <source>
        <dbReference type="ARBA" id="ARBA00023212"/>
    </source>
</evidence>
<gene>
    <name evidence="7" type="ORF">F3Y22_tig00111356pilonHSYRG00135</name>
</gene>
<sequence>MCDIEGTGQHLTAAAIVGHDGSVRAKSSAFPQLSGSEISNIMKDFDEPGHLAPKGLHLAGTKYMVLSSVAKREQEE</sequence>
<keyword evidence="4" id="KW-0963">Cytoplasm</keyword>
<evidence type="ECO:0000256" key="5">
    <source>
        <dbReference type="ARBA" id="ARBA00023203"/>
    </source>
</evidence>
<evidence type="ECO:0000256" key="1">
    <source>
        <dbReference type="ARBA" id="ARBA00004245"/>
    </source>
</evidence>
<dbReference type="GO" id="GO:0003785">
    <property type="term" value="F:actin monomer binding"/>
    <property type="evidence" value="ECO:0007669"/>
    <property type="project" value="TreeGrafter"/>
</dbReference>
<dbReference type="PANTHER" id="PTHR11604">
    <property type="entry name" value="PROFILIN"/>
    <property type="match status" value="1"/>
</dbReference>
<dbReference type="PRINTS" id="PR01640">
    <property type="entry name" value="PROFILINPLNT"/>
</dbReference>
<protein>
    <submittedName>
        <fullName evidence="7">Profilin-1</fullName>
    </submittedName>
</protein>
<dbReference type="InterPro" id="IPR048278">
    <property type="entry name" value="PFN"/>
</dbReference>
<dbReference type="InterPro" id="IPR036140">
    <property type="entry name" value="PFN_sf"/>
</dbReference>
<comment type="similarity">
    <text evidence="2">Belongs to the profilin family.</text>
</comment>
<evidence type="ECO:0000313" key="7">
    <source>
        <dbReference type="EMBL" id="KAE8680988.1"/>
    </source>
</evidence>
<dbReference type="EMBL" id="VEPZ02001317">
    <property type="protein sequence ID" value="KAE8680988.1"/>
    <property type="molecule type" value="Genomic_DNA"/>
</dbReference>
<keyword evidence="8" id="KW-1185">Reference proteome</keyword>
<proteinExistence type="inferred from homology"/>
<keyword evidence="6" id="KW-0206">Cytoskeleton</keyword>
<dbReference type="SUPFAM" id="SSF55770">
    <property type="entry name" value="Profilin (actin-binding protein)"/>
    <property type="match status" value="1"/>
</dbReference>
<dbReference type="InterPro" id="IPR005455">
    <property type="entry name" value="PFN_euk"/>
</dbReference>
<dbReference type="Pfam" id="PF00235">
    <property type="entry name" value="Profilin"/>
    <property type="match status" value="1"/>
</dbReference>
<name>A0A6A2YNT2_HIBSY</name>
<reference evidence="7" key="1">
    <citation type="submission" date="2019-09" db="EMBL/GenBank/DDBJ databases">
        <title>Draft genome information of white flower Hibiscus syriacus.</title>
        <authorList>
            <person name="Kim Y.-M."/>
        </authorList>
    </citation>
    <scope>NUCLEOTIDE SEQUENCE [LARGE SCALE GENOMIC DNA]</scope>
    <source>
        <strain evidence="7">YM2019G1</strain>
    </source>
</reference>
<dbReference type="GO" id="GO:0005856">
    <property type="term" value="C:cytoskeleton"/>
    <property type="evidence" value="ECO:0007669"/>
    <property type="project" value="UniProtKB-SubCell"/>
</dbReference>
<evidence type="ECO:0000256" key="4">
    <source>
        <dbReference type="ARBA" id="ARBA00022490"/>
    </source>
</evidence>
<evidence type="ECO:0000313" key="8">
    <source>
        <dbReference type="Proteomes" id="UP000436088"/>
    </source>
</evidence>